<dbReference type="InterPro" id="IPR002110">
    <property type="entry name" value="Ankyrin_rpt"/>
</dbReference>
<keyword evidence="2" id="KW-1133">Transmembrane helix</keyword>
<feature type="repeat" description="ANK" evidence="1">
    <location>
        <begin position="47"/>
        <end position="73"/>
    </location>
</feature>
<protein>
    <submittedName>
        <fullName evidence="3">Ankyrin repeat</fullName>
    </submittedName>
    <submittedName>
        <fullName evidence="4">Ankyrin_repeat</fullName>
    </submittedName>
</protein>
<organism evidence="3">
    <name type="scientific">Hexamita inflata</name>
    <dbReference type="NCBI Taxonomy" id="28002"/>
    <lineage>
        <taxon>Eukaryota</taxon>
        <taxon>Metamonada</taxon>
        <taxon>Diplomonadida</taxon>
        <taxon>Hexamitidae</taxon>
        <taxon>Hexamitinae</taxon>
        <taxon>Hexamita</taxon>
    </lineage>
</organism>
<keyword evidence="2" id="KW-0812">Transmembrane</keyword>
<dbReference type="PROSITE" id="PS50297">
    <property type="entry name" value="ANK_REP_REGION"/>
    <property type="match status" value="1"/>
</dbReference>
<evidence type="ECO:0000313" key="4">
    <source>
        <dbReference type="EMBL" id="CAL6030091.1"/>
    </source>
</evidence>
<dbReference type="SUPFAM" id="SSF48403">
    <property type="entry name" value="Ankyrin repeat"/>
    <property type="match status" value="1"/>
</dbReference>
<dbReference type="AlphaFoldDB" id="A0AA86QZD8"/>
<dbReference type="EMBL" id="CAXDID020000113">
    <property type="protein sequence ID" value="CAL6030091.1"/>
    <property type="molecule type" value="Genomic_DNA"/>
</dbReference>
<keyword evidence="2" id="KW-0472">Membrane</keyword>
<keyword evidence="1" id="KW-0040">ANK repeat</keyword>
<dbReference type="Proteomes" id="UP001642409">
    <property type="component" value="Unassembled WGS sequence"/>
</dbReference>
<gene>
    <name evidence="4" type="ORF">HINF_LOCUS32968</name>
    <name evidence="3" type="ORF">HINF_LOCUS50408</name>
</gene>
<feature type="transmembrane region" description="Helical" evidence="2">
    <location>
        <begin position="94"/>
        <end position="117"/>
    </location>
</feature>
<evidence type="ECO:0000256" key="1">
    <source>
        <dbReference type="PROSITE-ProRule" id="PRU00023"/>
    </source>
</evidence>
<reference evidence="4 5" key="2">
    <citation type="submission" date="2024-07" db="EMBL/GenBank/DDBJ databases">
        <authorList>
            <person name="Akdeniz Z."/>
        </authorList>
    </citation>
    <scope>NUCLEOTIDE SEQUENCE [LARGE SCALE GENOMIC DNA]</scope>
</reference>
<sequence>MLKCCRCETYDLWFNSALNNNVQYIEQNLSGPMCGFYDTVTKYPRMAGFTALHYAILRGNVQIIKLLLPREADDTKNTCETTVIAFILQYQCQISFVICYTVVSEPTLILTNVYVIIALENQITVFMLIITYSINSAVHFFFTSSFK</sequence>
<proteinExistence type="predicted"/>
<dbReference type="PROSITE" id="PS50088">
    <property type="entry name" value="ANK_REPEAT"/>
    <property type="match status" value="1"/>
</dbReference>
<dbReference type="InterPro" id="IPR036770">
    <property type="entry name" value="Ankyrin_rpt-contain_sf"/>
</dbReference>
<dbReference type="Gene3D" id="1.25.40.20">
    <property type="entry name" value="Ankyrin repeat-containing domain"/>
    <property type="match status" value="1"/>
</dbReference>
<evidence type="ECO:0000313" key="3">
    <source>
        <dbReference type="EMBL" id="CAI9962763.1"/>
    </source>
</evidence>
<comment type="caution">
    <text evidence="3">The sequence shown here is derived from an EMBL/GenBank/DDBJ whole genome shotgun (WGS) entry which is preliminary data.</text>
</comment>
<dbReference type="SMART" id="SM00248">
    <property type="entry name" value="ANK"/>
    <property type="match status" value="1"/>
</dbReference>
<dbReference type="Pfam" id="PF00023">
    <property type="entry name" value="Ank"/>
    <property type="match status" value="1"/>
</dbReference>
<evidence type="ECO:0000313" key="5">
    <source>
        <dbReference type="Proteomes" id="UP001642409"/>
    </source>
</evidence>
<keyword evidence="5" id="KW-1185">Reference proteome</keyword>
<evidence type="ECO:0000256" key="2">
    <source>
        <dbReference type="SAM" id="Phobius"/>
    </source>
</evidence>
<feature type="transmembrane region" description="Helical" evidence="2">
    <location>
        <begin position="123"/>
        <end position="142"/>
    </location>
</feature>
<reference evidence="3" key="1">
    <citation type="submission" date="2023-06" db="EMBL/GenBank/DDBJ databases">
        <authorList>
            <person name="Kurt Z."/>
        </authorList>
    </citation>
    <scope>NUCLEOTIDE SEQUENCE</scope>
</reference>
<accession>A0AA86QZD8</accession>
<dbReference type="EMBL" id="CATOUU010000959">
    <property type="protein sequence ID" value="CAI9962763.1"/>
    <property type="molecule type" value="Genomic_DNA"/>
</dbReference>
<name>A0AA86QZD8_9EUKA</name>